<dbReference type="Pfam" id="PF01741">
    <property type="entry name" value="MscL"/>
    <property type="match status" value="1"/>
</dbReference>
<dbReference type="PANTHER" id="PTHR30266:SF2">
    <property type="entry name" value="LARGE-CONDUCTANCE MECHANOSENSITIVE CHANNEL"/>
    <property type="match status" value="1"/>
</dbReference>
<dbReference type="NCBIfam" id="TIGR00220">
    <property type="entry name" value="mscL"/>
    <property type="match status" value="1"/>
</dbReference>
<proteinExistence type="inferred from homology"/>
<sequence>MIGEFKKFIMRGNVIDMAVGIIIGGAFTKIVNSMVADIMMPPLGLLMGKVDFSNWFVVIKQGATEGPYASLSAAQAAGATTLNIGTFLNAVISFIIVAFCIFLLIKGINKLNAPKKEEAPAVPTTKKCPFCCSEIAIEATRCAHCTSELK</sequence>
<organism evidence="11 12">
    <name type="scientific">Candidatus Avelusimicrobium gallicola</name>
    <dbReference type="NCBI Taxonomy" id="2562704"/>
    <lineage>
        <taxon>Bacteria</taxon>
        <taxon>Pseudomonadati</taxon>
        <taxon>Elusimicrobiota</taxon>
        <taxon>Elusimicrobia</taxon>
        <taxon>Elusimicrobiales</taxon>
        <taxon>Elusimicrobiaceae</taxon>
        <taxon>Candidatus Avelusimicrobium</taxon>
    </lineage>
</organism>
<keyword evidence="5 10" id="KW-0812">Transmembrane</keyword>
<comment type="similarity">
    <text evidence="2 10">Belongs to the MscL family.</text>
</comment>
<evidence type="ECO:0000313" key="12">
    <source>
        <dbReference type="Proteomes" id="UP000725649"/>
    </source>
</evidence>
<dbReference type="InterPro" id="IPR001185">
    <property type="entry name" value="MS_channel"/>
</dbReference>
<keyword evidence="8 10" id="KW-0472">Membrane</keyword>
<dbReference type="HAMAP" id="MF_00115">
    <property type="entry name" value="MscL"/>
    <property type="match status" value="1"/>
</dbReference>
<keyword evidence="4 10" id="KW-1003">Cell membrane</keyword>
<gene>
    <name evidence="10 11" type="primary">mscL</name>
    <name evidence="11" type="ORF">E7027_03090</name>
</gene>
<dbReference type="SUPFAM" id="SSF81330">
    <property type="entry name" value="Gated mechanosensitive channel"/>
    <property type="match status" value="1"/>
</dbReference>
<keyword evidence="6 10" id="KW-1133">Transmembrane helix</keyword>
<dbReference type="InterPro" id="IPR019823">
    <property type="entry name" value="Mechanosensitive_channel_CS"/>
</dbReference>
<dbReference type="InterPro" id="IPR037673">
    <property type="entry name" value="MSC/AndL"/>
</dbReference>
<keyword evidence="9 10" id="KW-0407">Ion channel</keyword>
<evidence type="ECO:0000256" key="5">
    <source>
        <dbReference type="ARBA" id="ARBA00022692"/>
    </source>
</evidence>
<dbReference type="PRINTS" id="PR01264">
    <property type="entry name" value="MECHCHANNEL"/>
</dbReference>
<evidence type="ECO:0000256" key="2">
    <source>
        <dbReference type="ARBA" id="ARBA00007254"/>
    </source>
</evidence>
<dbReference type="PANTHER" id="PTHR30266">
    <property type="entry name" value="MECHANOSENSITIVE CHANNEL MSCL"/>
    <property type="match status" value="1"/>
</dbReference>
<evidence type="ECO:0000256" key="10">
    <source>
        <dbReference type="HAMAP-Rule" id="MF_00115"/>
    </source>
</evidence>
<dbReference type="PROSITE" id="PS01327">
    <property type="entry name" value="MSCL"/>
    <property type="match status" value="1"/>
</dbReference>
<evidence type="ECO:0000256" key="8">
    <source>
        <dbReference type="ARBA" id="ARBA00023136"/>
    </source>
</evidence>
<comment type="subunit">
    <text evidence="10">Homopentamer.</text>
</comment>
<dbReference type="GO" id="GO:0008381">
    <property type="term" value="F:mechanosensitive monoatomic ion channel activity"/>
    <property type="evidence" value="ECO:0007669"/>
    <property type="project" value="UniProtKB-UniRule"/>
</dbReference>
<dbReference type="GO" id="GO:0005886">
    <property type="term" value="C:plasma membrane"/>
    <property type="evidence" value="ECO:0007669"/>
    <property type="project" value="UniProtKB-SubCell"/>
</dbReference>
<evidence type="ECO:0000313" key="11">
    <source>
        <dbReference type="EMBL" id="MBE6421106.1"/>
    </source>
</evidence>
<dbReference type="EMBL" id="SUVG01000003">
    <property type="protein sequence ID" value="MBE6421106.1"/>
    <property type="molecule type" value="Genomic_DNA"/>
</dbReference>
<dbReference type="InterPro" id="IPR036019">
    <property type="entry name" value="MscL_channel"/>
</dbReference>
<comment type="caution">
    <text evidence="11">The sequence shown here is derived from an EMBL/GenBank/DDBJ whole genome shotgun (WGS) entry which is preliminary data.</text>
</comment>
<evidence type="ECO:0000256" key="3">
    <source>
        <dbReference type="ARBA" id="ARBA00022448"/>
    </source>
</evidence>
<evidence type="ECO:0000256" key="1">
    <source>
        <dbReference type="ARBA" id="ARBA00004651"/>
    </source>
</evidence>
<evidence type="ECO:0000256" key="7">
    <source>
        <dbReference type="ARBA" id="ARBA00023065"/>
    </source>
</evidence>
<accession>A0A928HFX5</accession>
<feature type="transmembrane region" description="Helical" evidence="10">
    <location>
        <begin position="87"/>
        <end position="105"/>
    </location>
</feature>
<feature type="transmembrane region" description="Helical" evidence="10">
    <location>
        <begin position="12"/>
        <end position="31"/>
    </location>
</feature>
<protein>
    <recommendedName>
        <fullName evidence="10">Large-conductance mechanosensitive channel</fullName>
    </recommendedName>
</protein>
<evidence type="ECO:0000256" key="6">
    <source>
        <dbReference type="ARBA" id="ARBA00022989"/>
    </source>
</evidence>
<comment type="subcellular location">
    <subcellularLocation>
        <location evidence="1 10">Cell membrane</location>
        <topology evidence="1 10">Multi-pass membrane protein</topology>
    </subcellularLocation>
</comment>
<evidence type="ECO:0000256" key="9">
    <source>
        <dbReference type="ARBA" id="ARBA00023303"/>
    </source>
</evidence>
<keyword evidence="3 10" id="KW-0813">Transport</keyword>
<name>A0A928HFX5_9BACT</name>
<dbReference type="Proteomes" id="UP000725649">
    <property type="component" value="Unassembled WGS sequence"/>
</dbReference>
<comment type="function">
    <text evidence="10">Channel that opens in response to stretch forces in the membrane lipid bilayer. May participate in the regulation of osmotic pressure changes within the cell.</text>
</comment>
<keyword evidence="7 10" id="KW-0406">Ion transport</keyword>
<evidence type="ECO:0000256" key="4">
    <source>
        <dbReference type="ARBA" id="ARBA00022475"/>
    </source>
</evidence>
<reference evidence="11" key="1">
    <citation type="submission" date="2019-04" db="EMBL/GenBank/DDBJ databases">
        <title>Evolution of Biomass-Degrading Anaerobic Consortia Revealed by Metagenomics.</title>
        <authorList>
            <person name="Peng X."/>
        </authorList>
    </citation>
    <scope>NUCLEOTIDE SEQUENCE</scope>
    <source>
        <strain evidence="11">SIG66</strain>
    </source>
</reference>
<dbReference type="AlphaFoldDB" id="A0A928HFX5"/>
<dbReference type="Gene3D" id="1.10.1200.120">
    <property type="entry name" value="Large-conductance mechanosensitive channel, MscL, domain 1"/>
    <property type="match status" value="1"/>
</dbReference>